<dbReference type="PROSITE" id="PS51186">
    <property type="entry name" value="GNAT"/>
    <property type="match status" value="1"/>
</dbReference>
<dbReference type="EMBL" id="CP069370">
    <property type="protein sequence ID" value="QYZ69479.1"/>
    <property type="molecule type" value="Genomic_DNA"/>
</dbReference>
<reference evidence="4" key="1">
    <citation type="submission" date="2021-02" db="EMBL/GenBank/DDBJ databases">
        <title>Rhodobacter shimadae sp. nov., an aerobic anoxygenic phototrophic bacterium isolated from a hot spring.</title>
        <authorList>
            <person name="Muramatsu S."/>
            <person name="Haruta S."/>
            <person name="Hirose S."/>
            <person name="Hanada S."/>
        </authorList>
    </citation>
    <scope>NUCLEOTIDE SEQUENCE</scope>
    <source>
        <strain evidence="4">N10</strain>
    </source>
</reference>
<sequence length="165" mass="17818">MITRATTPEEFKAVERLMSALRALDEAESAKLGIPPESIAFYYADRTAESLEQRFSRPEAVMFVLREAGTIVGCGGLVEDGAGRADLHHVFLDAGQRGKGLGRALVSGLIDEARSRGVQELRLETAGFLTAAIALYRGLGFRDCAPFADTPPELQAASVFMSMRP</sequence>
<protein>
    <submittedName>
        <fullName evidence="4">GNAT family N-acetyltransferase</fullName>
    </submittedName>
</protein>
<evidence type="ECO:0000256" key="1">
    <source>
        <dbReference type="ARBA" id="ARBA00022679"/>
    </source>
</evidence>
<gene>
    <name evidence="4" type="ORF">JO391_17370</name>
</gene>
<dbReference type="InterPro" id="IPR050832">
    <property type="entry name" value="Bact_Acetyltransf"/>
</dbReference>
<dbReference type="Gene3D" id="3.40.630.30">
    <property type="match status" value="1"/>
</dbReference>
<dbReference type="Proteomes" id="UP000826300">
    <property type="component" value="Chromosome"/>
</dbReference>
<dbReference type="InterPro" id="IPR000182">
    <property type="entry name" value="GNAT_dom"/>
</dbReference>
<keyword evidence="5" id="KW-1185">Reference proteome</keyword>
<dbReference type="RefSeq" id="WP_220661697.1">
    <property type="nucleotide sequence ID" value="NZ_CP069370.1"/>
</dbReference>
<organism evidence="4 5">
    <name type="scientific">Neotabrizicola shimadae</name>
    <dbReference type="NCBI Taxonomy" id="2807096"/>
    <lineage>
        <taxon>Bacteria</taxon>
        <taxon>Pseudomonadati</taxon>
        <taxon>Pseudomonadota</taxon>
        <taxon>Alphaproteobacteria</taxon>
        <taxon>Rhodobacterales</taxon>
        <taxon>Paracoccaceae</taxon>
        <taxon>Neotabrizicola</taxon>
    </lineage>
</organism>
<dbReference type="AlphaFoldDB" id="A0A8G1EDJ3"/>
<accession>A0A8G1EDJ3</accession>
<evidence type="ECO:0000313" key="5">
    <source>
        <dbReference type="Proteomes" id="UP000826300"/>
    </source>
</evidence>
<dbReference type="KEGG" id="nsm:JO391_17370"/>
<name>A0A8G1EDJ3_9RHOB</name>
<dbReference type="CDD" id="cd04301">
    <property type="entry name" value="NAT_SF"/>
    <property type="match status" value="1"/>
</dbReference>
<keyword evidence="2" id="KW-0012">Acyltransferase</keyword>
<evidence type="ECO:0000313" key="4">
    <source>
        <dbReference type="EMBL" id="QYZ69479.1"/>
    </source>
</evidence>
<evidence type="ECO:0000259" key="3">
    <source>
        <dbReference type="PROSITE" id="PS51186"/>
    </source>
</evidence>
<keyword evidence="1" id="KW-0808">Transferase</keyword>
<dbReference type="InterPro" id="IPR016181">
    <property type="entry name" value="Acyl_CoA_acyltransferase"/>
</dbReference>
<dbReference type="Pfam" id="PF00583">
    <property type="entry name" value="Acetyltransf_1"/>
    <property type="match status" value="1"/>
</dbReference>
<evidence type="ECO:0000256" key="2">
    <source>
        <dbReference type="ARBA" id="ARBA00023315"/>
    </source>
</evidence>
<proteinExistence type="predicted"/>
<dbReference type="PANTHER" id="PTHR43877">
    <property type="entry name" value="AMINOALKYLPHOSPHONATE N-ACETYLTRANSFERASE-RELATED-RELATED"/>
    <property type="match status" value="1"/>
</dbReference>
<dbReference type="SUPFAM" id="SSF55729">
    <property type="entry name" value="Acyl-CoA N-acyltransferases (Nat)"/>
    <property type="match status" value="1"/>
</dbReference>
<dbReference type="GO" id="GO:0016747">
    <property type="term" value="F:acyltransferase activity, transferring groups other than amino-acyl groups"/>
    <property type="evidence" value="ECO:0007669"/>
    <property type="project" value="InterPro"/>
</dbReference>
<feature type="domain" description="N-acetyltransferase" evidence="3">
    <location>
        <begin position="19"/>
        <end position="165"/>
    </location>
</feature>
<dbReference type="PANTHER" id="PTHR43877:SF2">
    <property type="entry name" value="AMINOALKYLPHOSPHONATE N-ACETYLTRANSFERASE-RELATED"/>
    <property type="match status" value="1"/>
</dbReference>